<evidence type="ECO:0000256" key="8">
    <source>
        <dbReference type="RuleBase" id="RU366003"/>
    </source>
</evidence>
<evidence type="ECO:0000256" key="4">
    <source>
        <dbReference type="ARBA" id="ARBA00022605"/>
    </source>
</evidence>
<comment type="similarity">
    <text evidence="2 8">Belongs to the PHP hydrolase family. HisK subfamily.</text>
</comment>
<dbReference type="RefSeq" id="WP_180137507.1">
    <property type="nucleotide sequence ID" value="NZ_CAADHO010000001.1"/>
</dbReference>
<evidence type="ECO:0000256" key="1">
    <source>
        <dbReference type="ARBA" id="ARBA00004970"/>
    </source>
</evidence>
<evidence type="ECO:0000256" key="5">
    <source>
        <dbReference type="ARBA" id="ARBA00022801"/>
    </source>
</evidence>
<dbReference type="NCBIfam" id="TIGR01856">
    <property type="entry name" value="hisJ_fam"/>
    <property type="match status" value="1"/>
</dbReference>
<dbReference type="Proteomes" id="UP000507962">
    <property type="component" value="Unassembled WGS sequence"/>
</dbReference>
<dbReference type="InterPro" id="IPR016195">
    <property type="entry name" value="Pol/histidinol_Pase-like"/>
</dbReference>
<dbReference type="InterPro" id="IPR010140">
    <property type="entry name" value="Histidinol_P_phosphatase_HisJ"/>
</dbReference>
<name>A0A4U8YI54_9BACT</name>
<dbReference type="InterPro" id="IPR004013">
    <property type="entry name" value="PHP_dom"/>
</dbReference>
<organism evidence="10 11">
    <name type="scientific">Desulfoluna butyratoxydans</name>
    <dbReference type="NCBI Taxonomy" id="231438"/>
    <lineage>
        <taxon>Bacteria</taxon>
        <taxon>Pseudomonadati</taxon>
        <taxon>Thermodesulfobacteriota</taxon>
        <taxon>Desulfobacteria</taxon>
        <taxon>Desulfobacterales</taxon>
        <taxon>Desulfolunaceae</taxon>
        <taxon>Desulfoluna</taxon>
    </lineage>
</organism>
<accession>A0A4U8YI54</accession>
<dbReference type="EMBL" id="CAADHO010000001">
    <property type="protein sequence ID" value="VFQ43345.1"/>
    <property type="molecule type" value="Genomic_DNA"/>
</dbReference>
<dbReference type="EC" id="3.1.3.15" evidence="3 8"/>
<dbReference type="Gene3D" id="3.20.20.140">
    <property type="entry name" value="Metal-dependent hydrolases"/>
    <property type="match status" value="1"/>
</dbReference>
<dbReference type="GO" id="GO:0000105">
    <property type="term" value="P:L-histidine biosynthetic process"/>
    <property type="evidence" value="ECO:0007669"/>
    <property type="project" value="UniProtKB-UniRule"/>
</dbReference>
<dbReference type="NCBIfam" id="NF005596">
    <property type="entry name" value="PRK07328.1"/>
    <property type="match status" value="1"/>
</dbReference>
<evidence type="ECO:0000256" key="2">
    <source>
        <dbReference type="ARBA" id="ARBA00009152"/>
    </source>
</evidence>
<comment type="pathway">
    <text evidence="1 8">Amino-acid biosynthesis; L-histidine biosynthesis; L-histidine from 5-phospho-alpha-D-ribose 1-diphosphate: step 8/9.</text>
</comment>
<evidence type="ECO:0000256" key="7">
    <source>
        <dbReference type="ARBA" id="ARBA00049158"/>
    </source>
</evidence>
<proteinExistence type="inferred from homology"/>
<keyword evidence="5 8" id="KW-0378">Hydrolase</keyword>
<evidence type="ECO:0000313" key="10">
    <source>
        <dbReference type="EMBL" id="VFQ43345.1"/>
    </source>
</evidence>
<feature type="domain" description="PHP" evidence="9">
    <location>
        <begin position="3"/>
        <end position="191"/>
    </location>
</feature>
<evidence type="ECO:0000259" key="9">
    <source>
        <dbReference type="Pfam" id="PF02811"/>
    </source>
</evidence>
<evidence type="ECO:0000313" key="11">
    <source>
        <dbReference type="Proteomes" id="UP000507962"/>
    </source>
</evidence>
<keyword evidence="6 8" id="KW-0368">Histidine biosynthesis</keyword>
<evidence type="ECO:0000256" key="6">
    <source>
        <dbReference type="ARBA" id="ARBA00023102"/>
    </source>
</evidence>
<keyword evidence="11" id="KW-1185">Reference proteome</keyword>
<dbReference type="SUPFAM" id="SSF89550">
    <property type="entry name" value="PHP domain-like"/>
    <property type="match status" value="1"/>
</dbReference>
<comment type="catalytic activity">
    <reaction evidence="7 8">
        <text>L-histidinol phosphate + H2O = L-histidinol + phosphate</text>
        <dbReference type="Rhea" id="RHEA:14465"/>
        <dbReference type="ChEBI" id="CHEBI:15377"/>
        <dbReference type="ChEBI" id="CHEBI:43474"/>
        <dbReference type="ChEBI" id="CHEBI:57699"/>
        <dbReference type="ChEBI" id="CHEBI:57980"/>
        <dbReference type="EC" id="3.1.3.15"/>
    </reaction>
</comment>
<dbReference type="GO" id="GO:0004401">
    <property type="term" value="F:histidinol-phosphatase activity"/>
    <property type="evidence" value="ECO:0007669"/>
    <property type="project" value="UniProtKB-UniRule"/>
</dbReference>
<sequence length="272" mass="30175">MIDYHIHTLLCNHAVGGIRSYVDAAVRAGLTEICFLEHFTLDRTSTAHSMAPGEVPFYVYAVREMKEAYKDRITIRTGLEVDFCPEAVPALTEIIDRFEFDLIGCSIHFVDGINIASRRNASAIPDKDFDALCRRYVERVRQMVETPFFDVVCHLDVIKKSGRPLPADVEKGLAEVIDIMAQQNLALEVNTGGLAHPAKDYYPSEALIARAVTQEVPLTTGSDAHKAQAVGAGIPAAMNTLRNLGVTHLARFDRRQRILVPMDTQPTPQESQ</sequence>
<reference evidence="10 11" key="1">
    <citation type="submission" date="2019-03" db="EMBL/GenBank/DDBJ databases">
        <authorList>
            <person name="Nijsse B."/>
        </authorList>
    </citation>
    <scope>NUCLEOTIDE SEQUENCE [LARGE SCALE GENOMIC DNA]</scope>
    <source>
        <strain evidence="10">Desulfoluna butyratoxydans MSL71</strain>
    </source>
</reference>
<dbReference type="PANTHER" id="PTHR21039">
    <property type="entry name" value="HISTIDINOL PHOSPHATASE-RELATED"/>
    <property type="match status" value="1"/>
</dbReference>
<evidence type="ECO:0000256" key="3">
    <source>
        <dbReference type="ARBA" id="ARBA00013085"/>
    </source>
</evidence>
<keyword evidence="4 8" id="KW-0028">Amino-acid biosynthesis</keyword>
<dbReference type="GO" id="GO:0005737">
    <property type="term" value="C:cytoplasm"/>
    <property type="evidence" value="ECO:0007669"/>
    <property type="project" value="TreeGrafter"/>
</dbReference>
<gene>
    <name evidence="10" type="ORF">MSL71_9730</name>
</gene>
<dbReference type="UniPathway" id="UPA00031">
    <property type="reaction ID" value="UER00013"/>
</dbReference>
<dbReference type="Pfam" id="PF02811">
    <property type="entry name" value="PHP"/>
    <property type="match status" value="1"/>
</dbReference>
<protein>
    <recommendedName>
        <fullName evidence="3 8">Histidinol-phosphatase</fullName>
        <shortName evidence="8">HolPase</shortName>
        <ecNumber evidence="3 8">3.1.3.15</ecNumber>
    </recommendedName>
</protein>
<dbReference type="PANTHER" id="PTHR21039:SF0">
    <property type="entry name" value="HISTIDINOL-PHOSPHATASE"/>
    <property type="match status" value="1"/>
</dbReference>
<dbReference type="AlphaFoldDB" id="A0A4U8YI54"/>
<dbReference type="CDD" id="cd12110">
    <property type="entry name" value="PHP_HisPPase_Hisj_like"/>
    <property type="match status" value="1"/>
</dbReference>